<evidence type="ECO:0000259" key="2">
    <source>
        <dbReference type="Pfam" id="PF19200"/>
    </source>
</evidence>
<protein>
    <recommendedName>
        <fullName evidence="5">DUF871 domain-containing protein</fullName>
    </recommendedName>
</protein>
<dbReference type="EMBL" id="DF977002">
    <property type="protein sequence ID" value="GAQ25580.1"/>
    <property type="molecule type" value="Genomic_DNA"/>
</dbReference>
<dbReference type="Gene3D" id="3.20.20.70">
    <property type="entry name" value="Aldolase class I"/>
    <property type="match status" value="1"/>
</dbReference>
<evidence type="ECO:0008006" key="5">
    <source>
        <dbReference type="Google" id="ProtNLM"/>
    </source>
</evidence>
<dbReference type="STRING" id="224999.GCA_001485475_01610"/>
<dbReference type="InterPro" id="IPR013785">
    <property type="entry name" value="Aldolase_TIM"/>
</dbReference>
<dbReference type="RefSeq" id="WP_059032992.1">
    <property type="nucleotide sequence ID" value="NZ_DF977002.1"/>
</dbReference>
<dbReference type="InterPro" id="IPR017853">
    <property type="entry name" value="GH"/>
</dbReference>
<dbReference type="Pfam" id="PF19200">
    <property type="entry name" value="MupG_N"/>
    <property type="match status" value="1"/>
</dbReference>
<dbReference type="PANTHER" id="PTHR38435">
    <property type="match status" value="1"/>
</dbReference>
<dbReference type="SUPFAM" id="SSF51445">
    <property type="entry name" value="(Trans)glycosidases"/>
    <property type="match status" value="1"/>
</dbReference>
<dbReference type="InterPro" id="IPR029000">
    <property type="entry name" value="Cyclophilin-like_dom_sf"/>
</dbReference>
<feature type="domain" description="6-phospho-N-acetylmuramidase C-terminal" evidence="1">
    <location>
        <begin position="246"/>
        <end position="360"/>
    </location>
</feature>
<dbReference type="OrthoDB" id="5809921at2"/>
<evidence type="ECO:0000313" key="4">
    <source>
        <dbReference type="Proteomes" id="UP000062160"/>
    </source>
</evidence>
<name>A0A0U9HJR7_9FIRM</name>
<dbReference type="InterPro" id="IPR043797">
    <property type="entry name" value="MupG_N"/>
</dbReference>
<organism evidence="3">
    <name type="scientific">Tepidanaerobacter syntrophicus</name>
    <dbReference type="NCBI Taxonomy" id="224999"/>
    <lineage>
        <taxon>Bacteria</taxon>
        <taxon>Bacillati</taxon>
        <taxon>Bacillota</taxon>
        <taxon>Clostridia</taxon>
        <taxon>Thermosediminibacterales</taxon>
        <taxon>Tepidanaerobacteraceae</taxon>
        <taxon>Tepidanaerobacter</taxon>
    </lineage>
</organism>
<dbReference type="SUPFAM" id="SSF50891">
    <property type="entry name" value="Cyclophilin-like"/>
    <property type="match status" value="1"/>
</dbReference>
<sequence length="362" mass="41654">MRELGISVYPAKSSEEEDYRYIDKAFKYGFTRIFTNLISVENDKALLERFKRVCLYAKSNKMEVIADINPEVLKNLGVSFEDIEFFYNLGLYGIRFDTGSGGFEESLMTYNPYNLKIEINMSSGVKYMESIMEYKPNLENLMGCHNFYPLRYTGISRKHFEKCSAAFKYYSIPTAAFVTSHSRATFGPWPDSDGLCTLEEHRNLPIETQAKDLFNTGLIDTVIIGDCYASEDELRALGSLDKNILSLNVELEEGISNIEKKIVLEEPHFNRGDISEYLIRSTLSRIKYKDNVFKVFNPVKQIKKGDILIPSSEYKRYAGELQIALKDMENSGKINVVAKIAPEEVFLLDYIQPWQKFKLKLK</sequence>
<proteinExistence type="predicted"/>
<dbReference type="InterPro" id="IPR008589">
    <property type="entry name" value="MupG"/>
</dbReference>
<accession>A0A0U9HJR7</accession>
<feature type="domain" description="6-phospho-N-acetylmuramidase N-terminal" evidence="2">
    <location>
        <begin position="4"/>
        <end position="238"/>
    </location>
</feature>
<dbReference type="Pfam" id="PF05913">
    <property type="entry name" value="MupG_C"/>
    <property type="match status" value="1"/>
</dbReference>
<evidence type="ECO:0000313" key="3">
    <source>
        <dbReference type="EMBL" id="GAQ25580.1"/>
    </source>
</evidence>
<dbReference type="AlphaFoldDB" id="A0A0U9HJR7"/>
<reference evidence="3" key="1">
    <citation type="journal article" date="2016" name="Genome Announc.">
        <title>Draft Genome Sequence of the Syntrophic Lactate-Degrading Bacterium Tepidanaerobacter syntrophicus JLT.</title>
        <authorList>
            <person name="Matsuura N."/>
            <person name="Ohashi A."/>
            <person name="Tourlousse D.M."/>
            <person name="Sekiguchi Y."/>
        </authorList>
    </citation>
    <scope>NUCLEOTIDE SEQUENCE [LARGE SCALE GENOMIC DNA]</scope>
    <source>
        <strain evidence="3">JL</strain>
    </source>
</reference>
<dbReference type="InterPro" id="IPR043894">
    <property type="entry name" value="MupG_C"/>
</dbReference>
<dbReference type="Gene3D" id="2.40.100.10">
    <property type="entry name" value="Cyclophilin-like"/>
    <property type="match status" value="1"/>
</dbReference>
<gene>
    <name evidence="3" type="ORF">TSYNT_8109</name>
</gene>
<dbReference type="Proteomes" id="UP000062160">
    <property type="component" value="Unassembled WGS sequence"/>
</dbReference>
<keyword evidence="4" id="KW-1185">Reference proteome</keyword>
<dbReference type="PANTHER" id="PTHR38435:SF1">
    <property type="entry name" value="DUF871 DOMAIN-CONTAINING PROTEIN"/>
    <property type="match status" value="1"/>
</dbReference>
<evidence type="ECO:0000259" key="1">
    <source>
        <dbReference type="Pfam" id="PF05913"/>
    </source>
</evidence>